<feature type="domain" description="Major facilitator superfamily (MFS) profile" evidence="20">
    <location>
        <begin position="11"/>
        <end position="427"/>
    </location>
</feature>
<keyword evidence="22" id="KW-1185">Reference proteome</keyword>
<evidence type="ECO:0000256" key="10">
    <source>
        <dbReference type="ARBA" id="ARBA00044900"/>
    </source>
</evidence>
<comment type="catalytic activity">
    <reaction evidence="9">
        <text>L-arginyl-L-alpha-amino acid(out) = L-arginyl-L-alpha-amino acid(in)</text>
        <dbReference type="Rhea" id="RHEA:79371"/>
        <dbReference type="ChEBI" id="CHEBI:84315"/>
    </reaction>
</comment>
<evidence type="ECO:0000313" key="22">
    <source>
        <dbReference type="Proteomes" id="UP000186922"/>
    </source>
</evidence>
<evidence type="ECO:0000256" key="4">
    <source>
        <dbReference type="ARBA" id="ARBA00044881"/>
    </source>
</evidence>
<evidence type="ECO:0000256" key="12">
    <source>
        <dbReference type="ARBA" id="ARBA00044912"/>
    </source>
</evidence>
<comment type="caution">
    <text evidence="21">The sequence shown here is derived from an EMBL/GenBank/DDBJ whole genome shotgun (WGS) entry which is preliminary data.</text>
</comment>
<evidence type="ECO:0000256" key="7">
    <source>
        <dbReference type="ARBA" id="ARBA00044893"/>
    </source>
</evidence>
<evidence type="ECO:0000256" key="8">
    <source>
        <dbReference type="ARBA" id="ARBA00044898"/>
    </source>
</evidence>
<dbReference type="GO" id="GO:0016020">
    <property type="term" value="C:membrane"/>
    <property type="evidence" value="ECO:0007669"/>
    <property type="project" value="UniProtKB-SubCell"/>
</dbReference>
<comment type="catalytic activity">
    <reaction evidence="11">
        <text>L-arginyl-glycine(out) = L-arginyl-glycine(in)</text>
        <dbReference type="Rhea" id="RHEA:79391"/>
        <dbReference type="ChEBI" id="CHEBI:229955"/>
    </reaction>
</comment>
<dbReference type="InterPro" id="IPR011701">
    <property type="entry name" value="MFS"/>
</dbReference>
<evidence type="ECO:0000256" key="5">
    <source>
        <dbReference type="ARBA" id="ARBA00044884"/>
    </source>
</evidence>
<proteinExistence type="predicted"/>
<dbReference type="InterPro" id="IPR036259">
    <property type="entry name" value="MFS_trans_sf"/>
</dbReference>
<comment type="subunit">
    <text evidence="18">Homodimer. Interacts with lysosomal protein GLMP (via lumenal domain); the interaction starts while both proteins are still in the endoplasmic reticulum and is required for stabilization of MFSD1 in lysosomes but has no direct effect on its targeting to lysosomes or transporter activity.</text>
</comment>
<keyword evidence="19" id="KW-1133">Transmembrane helix</keyword>
<reference evidence="21 22" key="1">
    <citation type="journal article" date="2016" name="Nat. Commun.">
        <title>Extremotolerant tardigrade genome and improved radiotolerance of human cultured cells by tardigrade-unique protein.</title>
        <authorList>
            <person name="Hashimoto T."/>
            <person name="Horikawa D.D."/>
            <person name="Saito Y."/>
            <person name="Kuwahara H."/>
            <person name="Kozuka-Hata H."/>
            <person name="Shin-I T."/>
            <person name="Minakuchi Y."/>
            <person name="Ohishi K."/>
            <person name="Motoyama A."/>
            <person name="Aizu T."/>
            <person name="Enomoto A."/>
            <person name="Kondo K."/>
            <person name="Tanaka S."/>
            <person name="Hara Y."/>
            <person name="Koshikawa S."/>
            <person name="Sagara H."/>
            <person name="Miura T."/>
            <person name="Yokobori S."/>
            <person name="Miyagawa K."/>
            <person name="Suzuki Y."/>
            <person name="Kubo T."/>
            <person name="Oyama M."/>
            <person name="Kohara Y."/>
            <person name="Fujiyama A."/>
            <person name="Arakawa K."/>
            <person name="Katayama T."/>
            <person name="Toyoda A."/>
            <person name="Kunieda T."/>
        </authorList>
    </citation>
    <scope>NUCLEOTIDE SEQUENCE [LARGE SCALE GENOMIC DNA]</scope>
    <source>
        <strain evidence="21 22">YOKOZUNA-1</strain>
    </source>
</reference>
<comment type="subcellular location">
    <subcellularLocation>
        <location evidence="1">Membrane</location>
        <topology evidence="1">Multi-pass membrane protein</topology>
    </subcellularLocation>
</comment>
<comment type="catalytic activity">
    <reaction evidence="14">
        <text>L-lysyl-glycine(out) = L-lysyl-glycine(in)</text>
        <dbReference type="Rhea" id="RHEA:79407"/>
        <dbReference type="ChEBI" id="CHEBI:191202"/>
    </reaction>
</comment>
<dbReference type="EMBL" id="BDGG01000002">
    <property type="protein sequence ID" value="GAU92055.1"/>
    <property type="molecule type" value="Genomic_DNA"/>
</dbReference>
<evidence type="ECO:0000256" key="15">
    <source>
        <dbReference type="ARBA" id="ARBA00044985"/>
    </source>
</evidence>
<dbReference type="Proteomes" id="UP000186922">
    <property type="component" value="Unassembled WGS sequence"/>
</dbReference>
<comment type="catalytic activity">
    <reaction evidence="5">
        <text>L-alpha-aminoacyl-L-histidine(out) = L-alpha-aminoacyl-L-histidine(in)</text>
        <dbReference type="Rhea" id="RHEA:79375"/>
        <dbReference type="ChEBI" id="CHEBI:229967"/>
    </reaction>
</comment>
<evidence type="ECO:0000256" key="16">
    <source>
        <dbReference type="ARBA" id="ARBA00045018"/>
    </source>
</evidence>
<evidence type="ECO:0000313" key="21">
    <source>
        <dbReference type="EMBL" id="GAU92055.1"/>
    </source>
</evidence>
<evidence type="ECO:0000256" key="2">
    <source>
        <dbReference type="ARBA" id="ARBA00044876"/>
    </source>
</evidence>
<feature type="transmembrane region" description="Helical" evidence="19">
    <location>
        <begin position="241"/>
        <end position="259"/>
    </location>
</feature>
<dbReference type="STRING" id="947166.A0A1D1UUC1"/>
<dbReference type="PANTHER" id="PTHR23512">
    <property type="entry name" value="MAJOR FACILITATOR SUPERFAMILY DOMAIN-CONTAINING PROTEIN 1"/>
    <property type="match status" value="1"/>
</dbReference>
<evidence type="ECO:0000256" key="14">
    <source>
        <dbReference type="ARBA" id="ARBA00044924"/>
    </source>
</evidence>
<dbReference type="InterPro" id="IPR052187">
    <property type="entry name" value="MFSD1"/>
</dbReference>
<gene>
    <name evidence="21" type="primary">RvY_04199-1</name>
    <name evidence="21" type="synonym">RvY_04199.1</name>
    <name evidence="21" type="ORF">RvY_04199</name>
</gene>
<comment type="catalytic activity">
    <reaction evidence="7">
        <text>L-alpha-aminoacyl-L-lysine(out) = L-alpha-aminoacyl-L-lysine(in)</text>
        <dbReference type="Rhea" id="RHEA:79383"/>
        <dbReference type="ChEBI" id="CHEBI:229966"/>
    </reaction>
</comment>
<evidence type="ECO:0000256" key="19">
    <source>
        <dbReference type="SAM" id="Phobius"/>
    </source>
</evidence>
<accession>A0A1D1UUC1</accession>
<comment type="catalytic activity">
    <reaction evidence="4">
        <text>L-alpha-aminoacyl-L-arginine(out) = L-alpha-aminoacyl-L-arginine(in)</text>
        <dbReference type="Rhea" id="RHEA:79367"/>
        <dbReference type="ChEBI" id="CHEBI:229968"/>
    </reaction>
</comment>
<comment type="function">
    <text evidence="17">Lysosomal dipeptide uniporter that selectively exports lysine, arginine or histidine-containing dipeptides with a net positive charge from the lysosome lumen into the cytosol. Could play a role in a specific type of protein O-glycosylation indirectly regulating macrophages migration and tissue invasion. Also essential for liver homeostasis.</text>
</comment>
<feature type="transmembrane region" description="Helical" evidence="19">
    <location>
        <begin position="62"/>
        <end position="82"/>
    </location>
</feature>
<feature type="transmembrane region" description="Helical" evidence="19">
    <location>
        <begin position="185"/>
        <end position="207"/>
    </location>
</feature>
<comment type="catalytic activity">
    <reaction evidence="3">
        <text>L-histidyl-glycine(out) = L-histidyl-glycine(in)</text>
        <dbReference type="Rhea" id="RHEA:79395"/>
        <dbReference type="ChEBI" id="CHEBI:229957"/>
    </reaction>
</comment>
<feature type="transmembrane region" description="Helical" evidence="19">
    <location>
        <begin position="279"/>
        <end position="297"/>
    </location>
</feature>
<sequence>MADQKRWVFLLFSCLTIFGVEWLVDETSILASRFSGTAPDCFQRNGSDTTCLNMNNAEFNALYVAHNWAGTVVALCTGFFVTRYGVYNVSMVTSALLLAGMILFTVGPYCSATSAAFAVMMVGRLVFGCGYWGNVVVSHQVKSHWFFGKELAVAFGLYSGSFRLSSIVTYASIGSIVEKYGMQTTMWIVFAIALSGPVCAVTAGWYYRQYAEQSMDRSLWSTARSHPGTAVALVKQLNRQYWMIALFLLTFYGTVLSVISDFPKFLIEARENTETAAGLISGIIADIAMFSPLIAIITDRYGWRDIQMLTASSLLFLAFLGMDLIPGFNAILFCVLVGLSYAFMSACVWSGVVVTTTPSTVGVAMGLATSLQSFGAGLFMLIGGFILDASSNSLQNKWVNFYVLLTCTVSLSLVAAVTAWYLDRNTVLKPLRSKYSTAIPAVAAEMNEEVNECSPITRDGGRSGISSRSSLPLLILP</sequence>
<evidence type="ECO:0000256" key="1">
    <source>
        <dbReference type="ARBA" id="ARBA00004141"/>
    </source>
</evidence>
<dbReference type="PANTHER" id="PTHR23512:SF12">
    <property type="entry name" value="TRANSPORTER, PUTATIVE (AFU_ORTHOLOGUE AFUA_4G00260)-RELATED"/>
    <property type="match status" value="1"/>
</dbReference>
<dbReference type="Pfam" id="PF07690">
    <property type="entry name" value="MFS_1"/>
    <property type="match status" value="1"/>
</dbReference>
<dbReference type="AlphaFoldDB" id="A0A1D1UUC1"/>
<feature type="transmembrane region" description="Helical" evidence="19">
    <location>
        <begin position="115"/>
        <end position="139"/>
    </location>
</feature>
<evidence type="ECO:0000256" key="3">
    <source>
        <dbReference type="ARBA" id="ARBA00044878"/>
    </source>
</evidence>
<evidence type="ECO:0000256" key="18">
    <source>
        <dbReference type="ARBA" id="ARBA00046376"/>
    </source>
</evidence>
<feature type="transmembrane region" description="Helical" evidence="19">
    <location>
        <begin position="361"/>
        <end position="387"/>
    </location>
</feature>
<feature type="transmembrane region" description="Helical" evidence="19">
    <location>
        <begin position="7"/>
        <end position="24"/>
    </location>
</feature>
<keyword evidence="19" id="KW-0812">Transmembrane</keyword>
<feature type="transmembrane region" description="Helical" evidence="19">
    <location>
        <begin position="306"/>
        <end position="324"/>
    </location>
</feature>
<dbReference type="GO" id="GO:0022857">
    <property type="term" value="F:transmembrane transporter activity"/>
    <property type="evidence" value="ECO:0007669"/>
    <property type="project" value="InterPro"/>
</dbReference>
<evidence type="ECO:0000256" key="13">
    <source>
        <dbReference type="ARBA" id="ARBA00044919"/>
    </source>
</evidence>
<evidence type="ECO:0000256" key="11">
    <source>
        <dbReference type="ARBA" id="ARBA00044903"/>
    </source>
</evidence>
<feature type="transmembrane region" description="Helical" evidence="19">
    <location>
        <begin position="330"/>
        <end position="354"/>
    </location>
</feature>
<evidence type="ECO:0000256" key="17">
    <source>
        <dbReference type="ARBA" id="ARBA00045709"/>
    </source>
</evidence>
<evidence type="ECO:0000256" key="6">
    <source>
        <dbReference type="ARBA" id="ARBA00044891"/>
    </source>
</evidence>
<comment type="catalytic activity">
    <reaction evidence="8">
        <text>L-aspartyl-L-lysine(out) = L-aspartyl-L-lysine(in)</text>
        <dbReference type="Rhea" id="RHEA:79411"/>
        <dbReference type="ChEBI" id="CHEBI:229953"/>
    </reaction>
</comment>
<dbReference type="PROSITE" id="PS50850">
    <property type="entry name" value="MFS"/>
    <property type="match status" value="1"/>
</dbReference>
<comment type="catalytic activity">
    <reaction evidence="6">
        <text>L-lysyl-L-alpha-amino acid(out) = L-lysyl-L-alpha-amino acid(in)</text>
        <dbReference type="Rhea" id="RHEA:79387"/>
        <dbReference type="ChEBI" id="CHEBI:229965"/>
    </reaction>
</comment>
<comment type="catalytic activity">
    <reaction evidence="13">
        <text>L-alanyl-L-lysine(out) = L-alanyl-L-lysine(in)</text>
        <dbReference type="Rhea" id="RHEA:79415"/>
        <dbReference type="ChEBI" id="CHEBI:192470"/>
    </reaction>
</comment>
<protein>
    <recommendedName>
        <fullName evidence="15">Lysosomal dipeptide transporter MFSD1</fullName>
    </recommendedName>
    <alternativeName>
        <fullName evidence="16">Major facilitator superfamily domain-containing protein 1</fullName>
    </alternativeName>
</protein>
<dbReference type="Gene3D" id="1.20.1250.20">
    <property type="entry name" value="MFS general substrate transporter like domains"/>
    <property type="match status" value="2"/>
</dbReference>
<dbReference type="InterPro" id="IPR020846">
    <property type="entry name" value="MFS_dom"/>
</dbReference>
<dbReference type="SUPFAM" id="SSF103473">
    <property type="entry name" value="MFS general substrate transporter"/>
    <property type="match status" value="1"/>
</dbReference>
<comment type="catalytic activity">
    <reaction evidence="12">
        <text>L-histidyl-L-alpha-amino acid(out) = L-histidyl-L-alpha-amino acid(in)</text>
        <dbReference type="Rhea" id="RHEA:79379"/>
        <dbReference type="ChEBI" id="CHEBI:229964"/>
    </reaction>
</comment>
<name>A0A1D1UUC1_RAMVA</name>
<feature type="transmembrane region" description="Helical" evidence="19">
    <location>
        <begin position="151"/>
        <end position="173"/>
    </location>
</feature>
<evidence type="ECO:0000259" key="20">
    <source>
        <dbReference type="PROSITE" id="PS50850"/>
    </source>
</evidence>
<feature type="transmembrane region" description="Helical" evidence="19">
    <location>
        <begin position="399"/>
        <end position="422"/>
    </location>
</feature>
<dbReference type="OrthoDB" id="424834at2759"/>
<keyword evidence="19" id="KW-0472">Membrane</keyword>
<comment type="catalytic activity">
    <reaction evidence="2">
        <text>L-lysyl-L-alanine(out) = L-lysyl-L-alanine(in)</text>
        <dbReference type="Rhea" id="RHEA:79399"/>
        <dbReference type="ChEBI" id="CHEBI:229954"/>
    </reaction>
</comment>
<evidence type="ECO:0000256" key="9">
    <source>
        <dbReference type="ARBA" id="ARBA00044899"/>
    </source>
</evidence>
<comment type="catalytic activity">
    <reaction evidence="10">
        <text>L-lysyl-L-lysine(out) = L-lysyl-L-lysine(in)</text>
        <dbReference type="Rhea" id="RHEA:79403"/>
        <dbReference type="ChEBI" id="CHEBI:229956"/>
    </reaction>
</comment>
<feature type="transmembrane region" description="Helical" evidence="19">
    <location>
        <begin position="89"/>
        <end position="109"/>
    </location>
</feature>
<organism evidence="21 22">
    <name type="scientific">Ramazzottius varieornatus</name>
    <name type="common">Water bear</name>
    <name type="synonym">Tardigrade</name>
    <dbReference type="NCBI Taxonomy" id="947166"/>
    <lineage>
        <taxon>Eukaryota</taxon>
        <taxon>Metazoa</taxon>
        <taxon>Ecdysozoa</taxon>
        <taxon>Tardigrada</taxon>
        <taxon>Eutardigrada</taxon>
        <taxon>Parachela</taxon>
        <taxon>Hypsibioidea</taxon>
        <taxon>Ramazzottiidae</taxon>
        <taxon>Ramazzottius</taxon>
    </lineage>
</organism>